<dbReference type="InterPro" id="IPR000477">
    <property type="entry name" value="RT_dom"/>
</dbReference>
<feature type="region of interest" description="Disordered" evidence="9">
    <location>
        <begin position="2025"/>
        <end position="2113"/>
    </location>
</feature>
<keyword evidence="8" id="KW-0862">Zinc</keyword>
<dbReference type="Gene3D" id="3.30.70.270">
    <property type="match status" value="4"/>
</dbReference>
<keyword evidence="3" id="KW-0548">Nucleotidyltransferase</keyword>
<evidence type="ECO:0000259" key="11">
    <source>
        <dbReference type="PROSITE" id="PS50994"/>
    </source>
</evidence>
<feature type="domain" description="Integrase catalytic" evidence="11">
    <location>
        <begin position="1623"/>
        <end position="1797"/>
    </location>
</feature>
<dbReference type="CDD" id="cd01647">
    <property type="entry name" value="RT_LTR"/>
    <property type="match status" value="2"/>
</dbReference>
<dbReference type="PANTHER" id="PTHR35046:SF9">
    <property type="entry name" value="RNA-DIRECTED DNA POLYMERASE"/>
    <property type="match status" value="1"/>
</dbReference>
<keyword evidence="13" id="KW-1185">Reference proteome</keyword>
<keyword evidence="4" id="KW-0540">Nuclease</keyword>
<keyword evidence="2" id="KW-0808">Transferase</keyword>
<dbReference type="Pfam" id="PF03732">
    <property type="entry name" value="Retrotrans_gag"/>
    <property type="match status" value="1"/>
</dbReference>
<feature type="region of interest" description="Disordered" evidence="9">
    <location>
        <begin position="1"/>
        <end position="73"/>
    </location>
</feature>
<dbReference type="GO" id="GO:0003676">
    <property type="term" value="F:nucleic acid binding"/>
    <property type="evidence" value="ECO:0007669"/>
    <property type="project" value="InterPro"/>
</dbReference>
<organism evidence="12 13">
    <name type="scientific">Lolium multiflorum</name>
    <name type="common">Italian ryegrass</name>
    <name type="synonym">Lolium perenne subsp. multiflorum</name>
    <dbReference type="NCBI Taxonomy" id="4521"/>
    <lineage>
        <taxon>Eukaryota</taxon>
        <taxon>Viridiplantae</taxon>
        <taxon>Streptophyta</taxon>
        <taxon>Embryophyta</taxon>
        <taxon>Tracheophyta</taxon>
        <taxon>Spermatophyta</taxon>
        <taxon>Magnoliopsida</taxon>
        <taxon>Liliopsida</taxon>
        <taxon>Poales</taxon>
        <taxon>Poaceae</taxon>
        <taxon>BOP clade</taxon>
        <taxon>Pooideae</taxon>
        <taxon>Poodae</taxon>
        <taxon>Poeae</taxon>
        <taxon>Poeae Chloroplast Group 2 (Poeae type)</taxon>
        <taxon>Loliodinae</taxon>
        <taxon>Loliinae</taxon>
        <taxon>Lolium</taxon>
    </lineage>
</organism>
<comment type="caution">
    <text evidence="12">The sequence shown here is derived from an EMBL/GenBank/DDBJ whole genome shotgun (WGS) entry which is preliminary data.</text>
</comment>
<dbReference type="FunFam" id="3.30.70.270:FF:000003">
    <property type="entry name" value="Transposon Ty3-G Gag-Pol polyprotein"/>
    <property type="match status" value="1"/>
</dbReference>
<keyword evidence="8" id="KW-0479">Metal-binding</keyword>
<feature type="compositionally biased region" description="Basic and acidic residues" evidence="9">
    <location>
        <begin position="1"/>
        <end position="32"/>
    </location>
</feature>
<dbReference type="Gene3D" id="3.10.10.10">
    <property type="entry name" value="HIV Type 1 Reverse Transcriptase, subunit A, domain 1"/>
    <property type="match status" value="2"/>
</dbReference>
<dbReference type="PANTHER" id="PTHR35046">
    <property type="entry name" value="ZINC KNUCKLE (CCHC-TYPE) FAMILY PROTEIN"/>
    <property type="match status" value="1"/>
</dbReference>
<dbReference type="InterPro" id="IPR041588">
    <property type="entry name" value="Integrase_H2C2"/>
</dbReference>
<evidence type="ECO:0000313" key="13">
    <source>
        <dbReference type="Proteomes" id="UP001231189"/>
    </source>
</evidence>
<feature type="region of interest" description="Disordered" evidence="9">
    <location>
        <begin position="1917"/>
        <end position="1962"/>
    </location>
</feature>
<dbReference type="InterPro" id="IPR005162">
    <property type="entry name" value="Retrotrans_gag_dom"/>
</dbReference>
<dbReference type="Gene3D" id="1.10.340.70">
    <property type="match status" value="1"/>
</dbReference>
<dbReference type="Gene3D" id="3.30.420.10">
    <property type="entry name" value="Ribonuclease H-like superfamily/Ribonuclease H"/>
    <property type="match status" value="2"/>
</dbReference>
<evidence type="ECO:0000256" key="8">
    <source>
        <dbReference type="PROSITE-ProRule" id="PRU00047"/>
    </source>
</evidence>
<dbReference type="Proteomes" id="UP001231189">
    <property type="component" value="Unassembled WGS sequence"/>
</dbReference>
<dbReference type="GO" id="GO:0003964">
    <property type="term" value="F:RNA-directed DNA polymerase activity"/>
    <property type="evidence" value="ECO:0007669"/>
    <property type="project" value="UniProtKB-KW"/>
</dbReference>
<evidence type="ECO:0000256" key="9">
    <source>
        <dbReference type="SAM" id="MobiDB-lite"/>
    </source>
</evidence>
<evidence type="ECO:0000256" key="3">
    <source>
        <dbReference type="ARBA" id="ARBA00022695"/>
    </source>
</evidence>
<feature type="compositionally biased region" description="Basic and acidic residues" evidence="9">
    <location>
        <begin position="57"/>
        <end position="73"/>
    </location>
</feature>
<dbReference type="GO" id="GO:0015074">
    <property type="term" value="P:DNA integration"/>
    <property type="evidence" value="ECO:0007669"/>
    <property type="project" value="InterPro"/>
</dbReference>
<evidence type="ECO:0000256" key="5">
    <source>
        <dbReference type="ARBA" id="ARBA00022759"/>
    </source>
</evidence>
<sequence>MEEDSSHHQASSEESVRPHQRHNNDDQDEGHGRPPPPQQQRNNNEDAQGPQPQPQQRQDHGEARPPPRRNDRNEEEIFGKLKFTMPKFQGEEDPDAYLSWVLKVDKIFRIHNFSEAKKVAMASLEFEGYANVWWEEVNKKREKEDLAPIDTWEEMQEVMHTRFVPTHHKRDLFNKLTQLKQSYKSVEEYYKEMHMTMMSANVDEREEQTMARFLNGLNIPVKRIVEFLPYKNMVELLHQATRAERQVREDLASAKTKTFFAARNAMNASSSIKNTSALASKDPPKQARSAIKTTSFKPEQSTMSSKASTGSSNITCFKCGAQGHKSFECKNTRVMITRDDGDVEYLSEGEYEALVQAATSHEDDDLEDQEQVLCVHDASPSLVVTKVLTTHTLPNEDQRCNIFQTRAGINGKSIKVIIDGGSCHNLASTELCTKLNLPLRKHPHPYHVQWLSDNGNVKIQHTVTISFKIGAYEDTVDCDVVPMTVCHMLLGRPWQYDKKANHDGYTNAYSFKVNDKTYILRPMTPSQVIADNAKALARAKEATITSELRGERVIHQKESERQKPYVSEMKSVLLATKSEMREVHHNPSTTLHYVLICKGPSEETNDLTNIPSSLLSLLKEFQDVFPDELPHGLPPLRGIEHRIDLIPGAPLPNRAAYRTNPEDTKEIQRQIQDLLTKGGYHQIRMAIGDEWKTAFKTKLGLYEWLVMPFGLSNAPSTFMRLMNHILRPLIGKSVVVYFDDILIYSKTLEDHVEAIHNWPTPTNVGQVRSFHGLAGFYRRFVKDFSTIACPLNELTKKNVPFVWGKAQQKAFDELKKRLTEAPLLVLPDFAKTFEIECDASGLGIGGVLMQNGKPVAYYSEKLDGARLNYPIYDKELYALVRVLEVWQHYLWPREFIIHSDHESLKYLKSQHTLNKRHAKWVEFIESFPYVIKYKKGKDNVVADALSRKLTLLLTRLDFHVLGLDEIKEQYASDTFFGPIFAKCSIEKGIDDFYLHQGFLFKGNKLCVPMSSLRLLLLQESHGGGLMGHFGREKTYAMLSTHYYWPRMYRDVERLCRRCTTCLQAKSSSNPYGLYTPLPIPYAPWSDISMDFVLGLPRTKYGHDSIFVVVDRFSKMAHFIPCSRTDDASHIASLFFREIVRLHGVPRSIVSDRDVKFMSYLWKTLMAKFNVKLLFSSSSHPQTDGQTEVVNRSLSTLLRVLVKKNLKAWEDCIPHAEFAYNRAKHSTTMRSPFMVVYGFEPPTAIDLLPLPLHEQVNMDIDKRAQYMKKLHEDTRATIEQQVLRQATRLNLKKKARIFNEGDLPRGDGPFKVLKRINDNAYVVDIPTSKYLEFQDVFPDELPHGLPPLRGIEHRIDLIPGAPLPNRAAYRTNPEDTKEIQRQIQDLLAKGYVRESLSPCAVPVILVPKPDETQRMCMDCRPINAITVRYRHPIPRLDDMLDELSGATIFSKIDLRSGYHQIRMAIGDEWKTAFKTKLGLYEWLVMPVVVYFDDILIYSKNLEDHVQHVREVLCILRHEKLFANLPKCHFAQNKLVFLGFVVSANGIEVDSSKVEAIHNWPTPTNVGQVRSFHGLAGFYRRFVKDFSTIACPLNELTKKNVPFVWGKAQQKAFDELKKRLTEAPLLALPDFSKTFEIECDASGLGIGGVLMQNGKPVAYYSEKLDGARLNYPIYDKELYALVRVLEVWQHYLWPKEEVVRLHGIPASIVSDRDVKFMSYLWKSLMAKFGVKLLFSSSSHPQTDGQTEVVNRSLSTLLRTLVKKNLKSWEDCIPHAEFAYNRAKHSTTLRSPFMVVYGFEPPTALDILPLPLHQRTNMDFDERTTAMKKLHEETRATIQDHVLRQANRLNAKKKERVFEEGDLVWVHLRKERFPQERNSKLKPRGDGPFKVLKRINNNAYVIDIPTSKYLVSNTFNISDLSPHHGDEEEQESRTTLSQGGGDDVAPLTNDSTSRPTSPPSGPMTRARVKALHDKVNSLLTSLDLDTPLDGMLPHAETLCVIRYVEHQDHGEDVTPWSREGEEQLIEKMYTELDPKSPEERKEEKTDGRSRTRSDRAPDRATRLRIRSTGRLTGPPGSQPGYQPVPSGQHPGASGPRPVGARSQARSGPDRPVTGPV</sequence>
<dbReference type="Pfam" id="PF24626">
    <property type="entry name" value="SH3_Tf2-1"/>
    <property type="match status" value="1"/>
</dbReference>
<feature type="domain" description="CCHC-type" evidence="10">
    <location>
        <begin position="316"/>
        <end position="331"/>
    </location>
</feature>
<dbReference type="InterPro" id="IPR056924">
    <property type="entry name" value="SH3_Tf2-1"/>
</dbReference>
<dbReference type="SUPFAM" id="SSF53098">
    <property type="entry name" value="Ribonuclease H-like"/>
    <property type="match status" value="2"/>
</dbReference>
<dbReference type="SMART" id="SM00343">
    <property type="entry name" value="ZnF_C2HC"/>
    <property type="match status" value="1"/>
</dbReference>
<evidence type="ECO:0000259" key="10">
    <source>
        <dbReference type="PROSITE" id="PS50158"/>
    </source>
</evidence>
<dbReference type="InterPro" id="IPR036397">
    <property type="entry name" value="RNaseH_sf"/>
</dbReference>
<dbReference type="InterPro" id="IPR021109">
    <property type="entry name" value="Peptidase_aspartic_dom_sf"/>
</dbReference>
<dbReference type="InterPro" id="IPR043502">
    <property type="entry name" value="DNA/RNA_pol_sf"/>
</dbReference>
<reference evidence="12" key="1">
    <citation type="submission" date="2023-07" db="EMBL/GenBank/DDBJ databases">
        <title>A chromosome-level genome assembly of Lolium multiflorum.</title>
        <authorList>
            <person name="Chen Y."/>
            <person name="Copetti D."/>
            <person name="Kolliker R."/>
            <person name="Studer B."/>
        </authorList>
    </citation>
    <scope>NUCLEOTIDE SEQUENCE</scope>
    <source>
        <strain evidence="12">02402/16</strain>
        <tissue evidence="12">Leaf</tissue>
    </source>
</reference>
<protein>
    <recommendedName>
        <fullName evidence="1">RNA-directed DNA polymerase</fullName>
        <ecNumber evidence="1">2.7.7.49</ecNumber>
    </recommendedName>
</protein>
<dbReference type="CDD" id="cd09274">
    <property type="entry name" value="RNase_HI_RT_Ty3"/>
    <property type="match status" value="1"/>
</dbReference>
<dbReference type="EMBL" id="JAUUTY010000324">
    <property type="protein sequence ID" value="KAK1601908.1"/>
    <property type="molecule type" value="Genomic_DNA"/>
</dbReference>
<dbReference type="InterPro" id="IPR001878">
    <property type="entry name" value="Znf_CCHC"/>
</dbReference>
<dbReference type="Pfam" id="PF17917">
    <property type="entry name" value="RT_RNaseH"/>
    <property type="match status" value="1"/>
</dbReference>
<keyword evidence="7" id="KW-0695">RNA-directed DNA polymerase</keyword>
<keyword evidence="6" id="KW-0378">Hydrolase</keyword>
<dbReference type="Gene3D" id="2.40.70.10">
    <property type="entry name" value="Acid Proteases"/>
    <property type="match status" value="1"/>
</dbReference>
<evidence type="ECO:0000256" key="6">
    <source>
        <dbReference type="ARBA" id="ARBA00022801"/>
    </source>
</evidence>
<keyword evidence="8" id="KW-0863">Zinc-finger</keyword>
<dbReference type="GO" id="GO:0016787">
    <property type="term" value="F:hydrolase activity"/>
    <property type="evidence" value="ECO:0007669"/>
    <property type="project" value="UniProtKB-KW"/>
</dbReference>
<dbReference type="FunFam" id="1.10.340.70:FF:000001">
    <property type="entry name" value="Retrovirus-related Pol polyprotein from transposon gypsy-like Protein"/>
    <property type="match status" value="1"/>
</dbReference>
<evidence type="ECO:0000256" key="7">
    <source>
        <dbReference type="ARBA" id="ARBA00022918"/>
    </source>
</evidence>
<dbReference type="GO" id="GO:0008270">
    <property type="term" value="F:zinc ion binding"/>
    <property type="evidence" value="ECO:0007669"/>
    <property type="project" value="UniProtKB-KW"/>
</dbReference>
<keyword evidence="5" id="KW-0255">Endonuclease</keyword>
<dbReference type="PROSITE" id="PS50994">
    <property type="entry name" value="INTEGRASE"/>
    <property type="match status" value="2"/>
</dbReference>
<dbReference type="Gene3D" id="3.10.20.370">
    <property type="match status" value="1"/>
</dbReference>
<feature type="compositionally biased region" description="Basic and acidic residues" evidence="9">
    <location>
        <begin position="2025"/>
        <end position="2058"/>
    </location>
</feature>
<dbReference type="InterPro" id="IPR043128">
    <property type="entry name" value="Rev_trsase/Diguanyl_cyclase"/>
</dbReference>
<dbReference type="FunFam" id="3.30.70.270:FF:000020">
    <property type="entry name" value="Transposon Tf2-6 polyprotein-like Protein"/>
    <property type="match status" value="2"/>
</dbReference>
<dbReference type="InterPro" id="IPR012337">
    <property type="entry name" value="RNaseH-like_sf"/>
</dbReference>
<dbReference type="GO" id="GO:0004519">
    <property type="term" value="F:endonuclease activity"/>
    <property type="evidence" value="ECO:0007669"/>
    <property type="project" value="UniProtKB-KW"/>
</dbReference>
<evidence type="ECO:0000256" key="2">
    <source>
        <dbReference type="ARBA" id="ARBA00022679"/>
    </source>
</evidence>
<evidence type="ECO:0000256" key="1">
    <source>
        <dbReference type="ARBA" id="ARBA00012493"/>
    </source>
</evidence>
<dbReference type="InterPro" id="IPR001584">
    <property type="entry name" value="Integrase_cat-core"/>
</dbReference>
<feature type="domain" description="Integrase catalytic" evidence="11">
    <location>
        <begin position="1079"/>
        <end position="1239"/>
    </location>
</feature>
<dbReference type="CDD" id="cd00303">
    <property type="entry name" value="retropepsin_like"/>
    <property type="match status" value="1"/>
</dbReference>
<dbReference type="SUPFAM" id="SSF56672">
    <property type="entry name" value="DNA/RNA polymerases"/>
    <property type="match status" value="2"/>
</dbReference>
<dbReference type="Pfam" id="PF00078">
    <property type="entry name" value="RVT_1"/>
    <property type="match status" value="3"/>
</dbReference>
<dbReference type="Pfam" id="PF17921">
    <property type="entry name" value="Integrase_H2C2"/>
    <property type="match status" value="1"/>
</dbReference>
<evidence type="ECO:0000313" key="12">
    <source>
        <dbReference type="EMBL" id="KAK1601908.1"/>
    </source>
</evidence>
<dbReference type="InterPro" id="IPR041577">
    <property type="entry name" value="RT_RNaseH_2"/>
</dbReference>
<evidence type="ECO:0000256" key="4">
    <source>
        <dbReference type="ARBA" id="ARBA00022722"/>
    </source>
</evidence>
<gene>
    <name evidence="12" type="ORF">QYE76_016576</name>
</gene>
<feature type="region of interest" description="Disordered" evidence="9">
    <location>
        <begin position="273"/>
        <end position="308"/>
    </location>
</feature>
<name>A0AAD8VE72_LOLMU</name>
<proteinExistence type="predicted"/>
<dbReference type="PROSITE" id="PS50158">
    <property type="entry name" value="ZF_CCHC"/>
    <property type="match status" value="1"/>
</dbReference>
<dbReference type="FunFam" id="3.30.420.10:FF:000032">
    <property type="entry name" value="Retrovirus-related Pol polyprotein from transposon 297-like Protein"/>
    <property type="match status" value="1"/>
</dbReference>
<feature type="compositionally biased region" description="Polar residues" evidence="9">
    <location>
        <begin position="291"/>
        <end position="300"/>
    </location>
</feature>
<accession>A0AAD8VE72</accession>
<dbReference type="InterPro" id="IPR041373">
    <property type="entry name" value="RT_RNaseH"/>
</dbReference>
<dbReference type="EC" id="2.7.7.49" evidence="1"/>
<dbReference type="Pfam" id="PF17919">
    <property type="entry name" value="RT_RNaseH_2"/>
    <property type="match status" value="1"/>
</dbReference>